<keyword evidence="12" id="KW-1185">Reference proteome</keyword>
<keyword evidence="5 9" id="KW-1133">Transmembrane helix</keyword>
<comment type="subcellular location">
    <subcellularLocation>
        <location evidence="1">Cell membrane</location>
        <topology evidence="1">Multi-pass membrane protein</topology>
    </subcellularLocation>
</comment>
<dbReference type="GO" id="GO:0004984">
    <property type="term" value="F:olfactory receptor activity"/>
    <property type="evidence" value="ECO:0007669"/>
    <property type="project" value="InterPro"/>
</dbReference>
<dbReference type="InterPro" id="IPR000725">
    <property type="entry name" value="Olfact_rcpt"/>
</dbReference>
<organism evidence="11 12">
    <name type="scientific">Sciurus carolinensis</name>
    <name type="common">Eastern gray squirrel</name>
    <dbReference type="NCBI Taxonomy" id="30640"/>
    <lineage>
        <taxon>Eukaryota</taxon>
        <taxon>Metazoa</taxon>
        <taxon>Chordata</taxon>
        <taxon>Craniata</taxon>
        <taxon>Vertebrata</taxon>
        <taxon>Euteleostomi</taxon>
        <taxon>Mammalia</taxon>
        <taxon>Eutheria</taxon>
        <taxon>Euarchontoglires</taxon>
        <taxon>Glires</taxon>
        <taxon>Rodentia</taxon>
        <taxon>Sciuromorpha</taxon>
        <taxon>Sciuridae</taxon>
        <taxon>Sciurinae</taxon>
        <taxon>Sciurini</taxon>
        <taxon>Sciurus</taxon>
    </lineage>
</organism>
<comment type="caution">
    <text evidence="11">The sequence shown here is derived from an EMBL/GenBank/DDBJ whole genome shotgun (WGS) entry which is preliminary data.</text>
</comment>
<feature type="domain" description="G-protein coupled receptors family 1 profile" evidence="10">
    <location>
        <begin position="5"/>
        <end position="131"/>
    </location>
</feature>
<feature type="transmembrane region" description="Helical" evidence="9">
    <location>
        <begin position="95"/>
        <end position="114"/>
    </location>
</feature>
<evidence type="ECO:0000256" key="5">
    <source>
        <dbReference type="ARBA" id="ARBA00022989"/>
    </source>
</evidence>
<keyword evidence="7 11" id="KW-0675">Receptor</keyword>
<evidence type="ECO:0000256" key="7">
    <source>
        <dbReference type="ARBA" id="ARBA00023170"/>
    </source>
</evidence>
<protein>
    <submittedName>
        <fullName evidence="11">Olfactory receptor 2T6</fullName>
    </submittedName>
</protein>
<dbReference type="InterPro" id="IPR017452">
    <property type="entry name" value="GPCR_Rhodpsn_7TM"/>
</dbReference>
<dbReference type="Proteomes" id="UP001166674">
    <property type="component" value="Unassembled WGS sequence"/>
</dbReference>
<evidence type="ECO:0000256" key="8">
    <source>
        <dbReference type="ARBA" id="ARBA00023224"/>
    </source>
</evidence>
<dbReference type="Gene3D" id="1.20.1070.10">
    <property type="entry name" value="Rhodopsin 7-helix transmembrane proteins"/>
    <property type="match status" value="1"/>
</dbReference>
<keyword evidence="3" id="KW-0716">Sensory transduction</keyword>
<keyword evidence="6 9" id="KW-0472">Membrane</keyword>
<gene>
    <name evidence="11" type="ORF">SUZIE_187100</name>
</gene>
<dbReference type="GO" id="GO:0007186">
    <property type="term" value="P:G protein-coupled receptor signaling pathway"/>
    <property type="evidence" value="ECO:0007669"/>
    <property type="project" value="InterPro"/>
</dbReference>
<evidence type="ECO:0000313" key="11">
    <source>
        <dbReference type="EMBL" id="MBZ3886268.1"/>
    </source>
</evidence>
<evidence type="ECO:0000256" key="9">
    <source>
        <dbReference type="SAM" id="Phobius"/>
    </source>
</evidence>
<evidence type="ECO:0000259" key="10">
    <source>
        <dbReference type="PROSITE" id="PS50262"/>
    </source>
</evidence>
<name>A0AA41N9S2_SCICA</name>
<evidence type="ECO:0000256" key="1">
    <source>
        <dbReference type="ARBA" id="ARBA00004651"/>
    </source>
</evidence>
<accession>A0AA41N9S2</accession>
<dbReference type="SUPFAM" id="SSF81321">
    <property type="entry name" value="Family A G protein-coupled receptor-like"/>
    <property type="match status" value="1"/>
</dbReference>
<dbReference type="PROSITE" id="PS50262">
    <property type="entry name" value="G_PROTEIN_RECEP_F1_2"/>
    <property type="match status" value="1"/>
</dbReference>
<dbReference type="EMBL" id="JAATJV010406615">
    <property type="protein sequence ID" value="MBZ3886268.1"/>
    <property type="molecule type" value="Genomic_DNA"/>
</dbReference>
<evidence type="ECO:0000256" key="6">
    <source>
        <dbReference type="ARBA" id="ARBA00023136"/>
    </source>
</evidence>
<evidence type="ECO:0000256" key="2">
    <source>
        <dbReference type="ARBA" id="ARBA00022475"/>
    </source>
</evidence>
<keyword evidence="8" id="KW-0807">Transducer</keyword>
<keyword evidence="4 9" id="KW-0812">Transmembrane</keyword>
<feature type="transmembrane region" description="Helical" evidence="9">
    <location>
        <begin position="62"/>
        <end position="83"/>
    </location>
</feature>
<dbReference type="PANTHER" id="PTHR26453">
    <property type="entry name" value="OLFACTORY RECEPTOR"/>
    <property type="match status" value="1"/>
</dbReference>
<dbReference type="Pfam" id="PF13853">
    <property type="entry name" value="7tm_4"/>
    <property type="match status" value="1"/>
</dbReference>
<dbReference type="AlphaFoldDB" id="A0AA41N9S2"/>
<sequence length="131" mass="14757">MTANGAMINLITDLHGPQLHMPMYFLLNQLCFINMLYISTTVPKMLVDYLMGKGTISFSACTAQYFLYLIFVEVKFFLGLMAYERNMVICSPLHYPALMTCCICWFILASSWSGGSLDSFLLMPTAMGSPF</sequence>
<feature type="transmembrane region" description="Helical" evidence="9">
    <location>
        <begin position="21"/>
        <end position="42"/>
    </location>
</feature>
<evidence type="ECO:0000313" key="12">
    <source>
        <dbReference type="Proteomes" id="UP001166674"/>
    </source>
</evidence>
<evidence type="ECO:0000256" key="3">
    <source>
        <dbReference type="ARBA" id="ARBA00022606"/>
    </source>
</evidence>
<reference evidence="11" key="1">
    <citation type="submission" date="2020-03" db="EMBL/GenBank/DDBJ databases">
        <title>Studies in the Genomics of Life Span.</title>
        <authorList>
            <person name="Glass D."/>
        </authorList>
    </citation>
    <scope>NUCLEOTIDE SEQUENCE</scope>
    <source>
        <strain evidence="11">SUZIE</strain>
        <tissue evidence="11">Muscle</tissue>
    </source>
</reference>
<keyword evidence="2" id="KW-1003">Cell membrane</keyword>
<evidence type="ECO:0000256" key="4">
    <source>
        <dbReference type="ARBA" id="ARBA00022692"/>
    </source>
</evidence>
<proteinExistence type="predicted"/>
<dbReference type="GO" id="GO:0005886">
    <property type="term" value="C:plasma membrane"/>
    <property type="evidence" value="ECO:0007669"/>
    <property type="project" value="UniProtKB-SubCell"/>
</dbReference>